<sequence>MVLDMKVRWSSTYAMLDRAFTLKEDVDKFAFQIAMDETGEKRKKLAALQLTEDEWARVDLFMDLLAYAEDSQHRFSSDLKSTLHLALPALESLHAGWTACAANPKYSRFHDALEQALEKVDEYYQKTSTSNVYMFAMGNSMSSIFTATNPLSVLDPAKKLSYFRKHWPQDLQDEAIADMEETVSCFDLFFMR</sequence>
<evidence type="ECO:0000313" key="2">
    <source>
        <dbReference type="Proteomes" id="UP001215280"/>
    </source>
</evidence>
<proteinExistence type="predicted"/>
<dbReference type="SUPFAM" id="SSF53098">
    <property type="entry name" value="Ribonuclease H-like"/>
    <property type="match status" value="1"/>
</dbReference>
<protein>
    <recommendedName>
        <fullName evidence="3">hAT-like transposase RNase-H fold domain-containing protein</fullName>
    </recommendedName>
</protein>
<comment type="caution">
    <text evidence="1">The sequence shown here is derived from an EMBL/GenBank/DDBJ whole genome shotgun (WGS) entry which is preliminary data.</text>
</comment>
<dbReference type="Proteomes" id="UP001215280">
    <property type="component" value="Unassembled WGS sequence"/>
</dbReference>
<dbReference type="InterPro" id="IPR012337">
    <property type="entry name" value="RNaseH-like_sf"/>
</dbReference>
<organism evidence="1 2">
    <name type="scientific">Mycena maculata</name>
    <dbReference type="NCBI Taxonomy" id="230809"/>
    <lineage>
        <taxon>Eukaryota</taxon>
        <taxon>Fungi</taxon>
        <taxon>Dikarya</taxon>
        <taxon>Basidiomycota</taxon>
        <taxon>Agaricomycotina</taxon>
        <taxon>Agaricomycetes</taxon>
        <taxon>Agaricomycetidae</taxon>
        <taxon>Agaricales</taxon>
        <taxon>Marasmiineae</taxon>
        <taxon>Mycenaceae</taxon>
        <taxon>Mycena</taxon>
    </lineage>
</organism>
<evidence type="ECO:0000313" key="1">
    <source>
        <dbReference type="EMBL" id="KAJ7781963.1"/>
    </source>
</evidence>
<dbReference type="AlphaFoldDB" id="A0AAD7KCP8"/>
<gene>
    <name evidence="1" type="ORF">DFH07DRAFT_792131</name>
</gene>
<keyword evidence="2" id="KW-1185">Reference proteome</keyword>
<evidence type="ECO:0008006" key="3">
    <source>
        <dbReference type="Google" id="ProtNLM"/>
    </source>
</evidence>
<reference evidence="1" key="1">
    <citation type="submission" date="2023-03" db="EMBL/GenBank/DDBJ databases">
        <title>Massive genome expansion in bonnet fungi (Mycena s.s.) driven by repeated elements and novel gene families across ecological guilds.</title>
        <authorList>
            <consortium name="Lawrence Berkeley National Laboratory"/>
            <person name="Harder C.B."/>
            <person name="Miyauchi S."/>
            <person name="Viragh M."/>
            <person name="Kuo A."/>
            <person name="Thoen E."/>
            <person name="Andreopoulos B."/>
            <person name="Lu D."/>
            <person name="Skrede I."/>
            <person name="Drula E."/>
            <person name="Henrissat B."/>
            <person name="Morin E."/>
            <person name="Kohler A."/>
            <person name="Barry K."/>
            <person name="LaButti K."/>
            <person name="Morin E."/>
            <person name="Salamov A."/>
            <person name="Lipzen A."/>
            <person name="Mereny Z."/>
            <person name="Hegedus B."/>
            <person name="Baldrian P."/>
            <person name="Stursova M."/>
            <person name="Weitz H."/>
            <person name="Taylor A."/>
            <person name="Grigoriev I.V."/>
            <person name="Nagy L.G."/>
            <person name="Martin F."/>
            <person name="Kauserud H."/>
        </authorList>
    </citation>
    <scope>NUCLEOTIDE SEQUENCE</scope>
    <source>
        <strain evidence="1">CBHHK188m</strain>
    </source>
</reference>
<accession>A0AAD7KCP8</accession>
<dbReference type="EMBL" id="JARJLG010000004">
    <property type="protein sequence ID" value="KAJ7781963.1"/>
    <property type="molecule type" value="Genomic_DNA"/>
</dbReference>
<name>A0AAD7KCP8_9AGAR</name>